<keyword evidence="1" id="KW-0175">Coiled coil</keyword>
<feature type="coiled-coil region" evidence="1">
    <location>
        <begin position="5"/>
        <end position="50"/>
    </location>
</feature>
<organism evidence="2 3">
    <name type="scientific">Candidatus Termititenax persephonae</name>
    <dbReference type="NCBI Taxonomy" id="2218525"/>
    <lineage>
        <taxon>Bacteria</taxon>
        <taxon>Bacillati</taxon>
        <taxon>Candidatus Margulisiibacteriota</taxon>
        <taxon>Candidatus Termititenacia</taxon>
        <taxon>Candidatus Termititenacales</taxon>
        <taxon>Candidatus Termititenacaceae</taxon>
        <taxon>Candidatus Termititenax</taxon>
    </lineage>
</organism>
<sequence length="215" mass="24605">QTTLATALTEENKKLNADLQFLRNETADKSEQLSRQADKINELQSALQEQTTLAADRDEENKKAVAELQRLCHENTGLTKNIDKITEHEVDLLKQLEYIKNTNVLITKENTALKGDKRLSEVRIAELDETIQKLVNEKKSLVEAREVAVQEMNRTISSFSAEQEKNIKLEYRFKRAEQEFREIQNELQETKNVLTAVESLVAPGGRNKTLLPDKN</sequence>
<feature type="coiled-coil region" evidence="1">
    <location>
        <begin position="117"/>
        <end position="200"/>
    </location>
</feature>
<gene>
    <name evidence="2" type="ORF">NO2_1742</name>
</gene>
<evidence type="ECO:0000256" key="1">
    <source>
        <dbReference type="SAM" id="Coils"/>
    </source>
</evidence>
<dbReference type="AlphaFoldDB" id="A0A388TK89"/>
<evidence type="ECO:0000313" key="2">
    <source>
        <dbReference type="EMBL" id="GBR77341.1"/>
    </source>
</evidence>
<protein>
    <submittedName>
        <fullName evidence="2">Uncharacterized protein</fullName>
    </submittedName>
</protein>
<reference evidence="2 3" key="1">
    <citation type="journal article" date="2019" name="ISME J.">
        <title>Genome analyses of uncultured TG2/ZB3 bacteria in 'Margulisbacteria' specifically attached to ectosymbiotic spirochetes of protists in the termite gut.</title>
        <authorList>
            <person name="Utami Y.D."/>
            <person name="Kuwahara H."/>
            <person name="Igai K."/>
            <person name="Murakami T."/>
            <person name="Sugaya K."/>
            <person name="Morikawa T."/>
            <person name="Nagura Y."/>
            <person name="Yuki M."/>
            <person name="Deevong P."/>
            <person name="Inoue T."/>
            <person name="Kihara K."/>
            <person name="Lo N."/>
            <person name="Yamada A."/>
            <person name="Ohkuma M."/>
            <person name="Hongoh Y."/>
        </authorList>
    </citation>
    <scope>NUCLEOTIDE SEQUENCE [LARGE SCALE GENOMIC DNA]</scope>
    <source>
        <strain evidence="2">NkOx7-02</strain>
    </source>
</reference>
<accession>A0A388TK89</accession>
<proteinExistence type="predicted"/>
<evidence type="ECO:0000313" key="3">
    <source>
        <dbReference type="Proteomes" id="UP000275925"/>
    </source>
</evidence>
<comment type="caution">
    <text evidence="2">The sequence shown here is derived from an EMBL/GenBank/DDBJ whole genome shotgun (WGS) entry which is preliminary data.</text>
</comment>
<keyword evidence="3" id="KW-1185">Reference proteome</keyword>
<name>A0A388TK89_9BACT</name>
<dbReference type="EMBL" id="BGZO01000201">
    <property type="protein sequence ID" value="GBR77341.1"/>
    <property type="molecule type" value="Genomic_DNA"/>
</dbReference>
<feature type="non-terminal residue" evidence="2">
    <location>
        <position position="1"/>
    </location>
</feature>
<dbReference type="Proteomes" id="UP000275925">
    <property type="component" value="Unassembled WGS sequence"/>
</dbReference>